<evidence type="ECO:0000313" key="3">
    <source>
        <dbReference type="Proteomes" id="UP000180280"/>
    </source>
</evidence>
<dbReference type="EMBL" id="MKCT01000072">
    <property type="protein sequence ID" value="OHX17022.1"/>
    <property type="molecule type" value="Genomic_DNA"/>
</dbReference>
<feature type="domain" description="SnoaL-like" evidence="1">
    <location>
        <begin position="15"/>
        <end position="89"/>
    </location>
</feature>
<name>A0ABX3C821_9NEIS</name>
<dbReference type="Gene3D" id="3.10.450.50">
    <property type="match status" value="1"/>
</dbReference>
<dbReference type="Pfam" id="PF12680">
    <property type="entry name" value="SnoaL_2"/>
    <property type="match status" value="1"/>
</dbReference>
<dbReference type="InterPro" id="IPR037401">
    <property type="entry name" value="SnoaL-like"/>
</dbReference>
<organism evidence="2 3">
    <name type="scientific">Chromobacterium sphagni</name>
    <dbReference type="NCBI Taxonomy" id="1903179"/>
    <lineage>
        <taxon>Bacteria</taxon>
        <taxon>Pseudomonadati</taxon>
        <taxon>Pseudomonadota</taxon>
        <taxon>Betaproteobacteria</taxon>
        <taxon>Neisseriales</taxon>
        <taxon>Chromobacteriaceae</taxon>
        <taxon>Chromobacterium</taxon>
    </lineage>
</organism>
<keyword evidence="3" id="KW-1185">Reference proteome</keyword>
<dbReference type="InterPro" id="IPR032710">
    <property type="entry name" value="NTF2-like_dom_sf"/>
</dbReference>
<evidence type="ECO:0000259" key="1">
    <source>
        <dbReference type="Pfam" id="PF12680"/>
    </source>
</evidence>
<gene>
    <name evidence="2" type="ORF">BI344_12205</name>
</gene>
<dbReference type="RefSeq" id="WP_071114612.1">
    <property type="nucleotide sequence ID" value="NZ_MKCT01000072.1"/>
</dbReference>
<dbReference type="InterPro" id="IPR011944">
    <property type="entry name" value="Steroid_delta5-4_isomerase"/>
</dbReference>
<sequence length="131" mass="14385">MHNHPIARLVAAADAAINAEDFDRLLDFYADDAVLVIRPGQNASGKAQIRQAFVAIAAYFNHSLQVTQDALHILQNGNTALVLAKTRIRSDQLGETCRDATYVFGLDANGDWHCTIDNSYGHRLLDQPQPA</sequence>
<reference evidence="2 3" key="1">
    <citation type="submission" date="2016-09" db="EMBL/GenBank/DDBJ databases">
        <title>Chromobacterium muskegensis sp. nov., an insecticidal bacterium isolated from Sphagnum bogs.</title>
        <authorList>
            <person name="Sparks M.E."/>
            <person name="Blackburn M.B."/>
            <person name="Gundersen-Rindal D.E."/>
            <person name="Mitchell A."/>
            <person name="Farrar R."/>
            <person name="Kuhar D."/>
        </authorList>
    </citation>
    <scope>NUCLEOTIDE SEQUENCE [LARGE SCALE GENOMIC DNA]</scope>
    <source>
        <strain evidence="2 3">14B-1</strain>
    </source>
</reference>
<evidence type="ECO:0000313" key="2">
    <source>
        <dbReference type="EMBL" id="OHX17022.1"/>
    </source>
</evidence>
<dbReference type="SUPFAM" id="SSF54427">
    <property type="entry name" value="NTF2-like"/>
    <property type="match status" value="1"/>
</dbReference>
<protein>
    <submittedName>
        <fullName evidence="2">DUF4440 domain-containing protein</fullName>
    </submittedName>
</protein>
<comment type="caution">
    <text evidence="2">The sequence shown here is derived from an EMBL/GenBank/DDBJ whole genome shotgun (WGS) entry which is preliminary data.</text>
</comment>
<dbReference type="Proteomes" id="UP000180280">
    <property type="component" value="Unassembled WGS sequence"/>
</dbReference>
<dbReference type="NCBIfam" id="TIGR02246">
    <property type="entry name" value="SgcJ/EcaC family oxidoreductase"/>
    <property type="match status" value="1"/>
</dbReference>
<accession>A0ABX3C821</accession>
<proteinExistence type="predicted"/>